<feature type="domain" description="Importin N-terminal" evidence="1">
    <location>
        <begin position="23"/>
        <end position="114"/>
    </location>
</feature>
<organism evidence="2 3">
    <name type="scientific">Protopolystoma xenopodis</name>
    <dbReference type="NCBI Taxonomy" id="117903"/>
    <lineage>
        <taxon>Eukaryota</taxon>
        <taxon>Metazoa</taxon>
        <taxon>Spiralia</taxon>
        <taxon>Lophotrochozoa</taxon>
        <taxon>Platyhelminthes</taxon>
        <taxon>Monogenea</taxon>
        <taxon>Polyopisthocotylea</taxon>
        <taxon>Polystomatidea</taxon>
        <taxon>Polystomatidae</taxon>
        <taxon>Protopolystoma</taxon>
    </lineage>
</organism>
<dbReference type="GO" id="GO:0031267">
    <property type="term" value="F:small GTPase binding"/>
    <property type="evidence" value="ECO:0007669"/>
    <property type="project" value="InterPro"/>
</dbReference>
<gene>
    <name evidence="2" type="ORF">PXEA_LOCUS14723</name>
</gene>
<dbReference type="Pfam" id="PF03810">
    <property type="entry name" value="IBN_N"/>
    <property type="match status" value="1"/>
</dbReference>
<dbReference type="InterPro" id="IPR001494">
    <property type="entry name" value="Importin-beta_N"/>
</dbReference>
<protein>
    <recommendedName>
        <fullName evidence="1">Importin N-terminal domain-containing protein</fullName>
    </recommendedName>
</protein>
<evidence type="ECO:0000313" key="3">
    <source>
        <dbReference type="Proteomes" id="UP000784294"/>
    </source>
</evidence>
<dbReference type="InterPro" id="IPR011989">
    <property type="entry name" value="ARM-like"/>
</dbReference>
<accession>A0A3S5A6N2</accession>
<dbReference type="Gene3D" id="1.25.10.10">
    <property type="entry name" value="Leucine-rich Repeat Variant"/>
    <property type="match status" value="1"/>
</dbReference>
<sequence length="313" mass="35253">MDQELITLLNAASSQDLQIMMPASQQLMRLTEAASSADASSDQCISQFYSRLTRVLVSGSFDDQLQGGSDLSLDGRLIGFIYLKNTISESKVWTSLDTDQRATIKSLLLDYLSRGSDSERFCNRVELVPRLSACVTDLISRLVKAEWPKGQWPDEAWKYMASDWCAYLTLHRCLRAASSFCLALRRKQLAKVIEELIMPQLLTQWQAVMSHQANTQSCVRLTQVLTTCFRVLHHRRHYNKPNFGCIEKELWLFREILQRSFETLNAIANTSDGLSIVKFSLGHLARKLSKLVAVITSYCALGACAGQQESAGR</sequence>
<dbReference type="EMBL" id="CAAALY010050522">
    <property type="protein sequence ID" value="VEL21283.1"/>
    <property type="molecule type" value="Genomic_DNA"/>
</dbReference>
<proteinExistence type="predicted"/>
<dbReference type="PROSITE" id="PS50166">
    <property type="entry name" value="IMPORTIN_B_NT"/>
    <property type="match status" value="1"/>
</dbReference>
<dbReference type="InterPro" id="IPR016024">
    <property type="entry name" value="ARM-type_fold"/>
</dbReference>
<comment type="caution">
    <text evidence="2">The sequence shown here is derived from an EMBL/GenBank/DDBJ whole genome shotgun (WGS) entry which is preliminary data.</text>
</comment>
<dbReference type="OrthoDB" id="361693at2759"/>
<dbReference type="GO" id="GO:0006886">
    <property type="term" value="P:intracellular protein transport"/>
    <property type="evidence" value="ECO:0007669"/>
    <property type="project" value="InterPro"/>
</dbReference>
<dbReference type="SUPFAM" id="SSF48371">
    <property type="entry name" value="ARM repeat"/>
    <property type="match status" value="1"/>
</dbReference>
<evidence type="ECO:0000313" key="2">
    <source>
        <dbReference type="EMBL" id="VEL21283.1"/>
    </source>
</evidence>
<name>A0A3S5A6N2_9PLAT</name>
<dbReference type="AlphaFoldDB" id="A0A3S5A6N2"/>
<evidence type="ECO:0000259" key="1">
    <source>
        <dbReference type="PROSITE" id="PS50166"/>
    </source>
</evidence>
<keyword evidence="3" id="KW-1185">Reference proteome</keyword>
<reference evidence="2" key="1">
    <citation type="submission" date="2018-11" db="EMBL/GenBank/DDBJ databases">
        <authorList>
            <consortium name="Pathogen Informatics"/>
        </authorList>
    </citation>
    <scope>NUCLEOTIDE SEQUENCE</scope>
</reference>
<dbReference type="Proteomes" id="UP000784294">
    <property type="component" value="Unassembled WGS sequence"/>
</dbReference>